<keyword evidence="4" id="KW-1133">Transmembrane helix</keyword>
<reference evidence="7" key="1">
    <citation type="journal article" date="2014" name="Front. Microbiol.">
        <title>High frequency of phylogenetically diverse reductive dehalogenase-homologous genes in deep subseafloor sedimentary metagenomes.</title>
        <authorList>
            <person name="Kawai M."/>
            <person name="Futagami T."/>
            <person name="Toyoda A."/>
            <person name="Takaki Y."/>
            <person name="Nishi S."/>
            <person name="Hori S."/>
            <person name="Arai W."/>
            <person name="Tsubouchi T."/>
            <person name="Morono Y."/>
            <person name="Uchiyama I."/>
            <person name="Ito T."/>
            <person name="Fujiyama A."/>
            <person name="Inagaki F."/>
            <person name="Takami H."/>
        </authorList>
    </citation>
    <scope>NUCLEOTIDE SEQUENCE</scope>
    <source>
        <strain evidence="7">Expedition CK06-06</strain>
    </source>
</reference>
<feature type="domain" description="Type II secretion system protein GspF" evidence="6">
    <location>
        <begin position="1"/>
        <end position="51"/>
    </location>
</feature>
<organism evidence="7">
    <name type="scientific">marine sediment metagenome</name>
    <dbReference type="NCBI Taxonomy" id="412755"/>
    <lineage>
        <taxon>unclassified sequences</taxon>
        <taxon>metagenomes</taxon>
        <taxon>ecological metagenomes</taxon>
    </lineage>
</organism>
<comment type="caution">
    <text evidence="7">The sequence shown here is derived from an EMBL/GenBank/DDBJ whole genome shotgun (WGS) entry which is preliminary data.</text>
</comment>
<accession>X1PWH9</accession>
<dbReference type="Gene3D" id="1.20.81.30">
    <property type="entry name" value="Type II secretion system (T2SS), domain F"/>
    <property type="match status" value="1"/>
</dbReference>
<proteinExistence type="predicted"/>
<feature type="non-terminal residue" evidence="7">
    <location>
        <position position="51"/>
    </location>
</feature>
<evidence type="ECO:0000256" key="2">
    <source>
        <dbReference type="ARBA" id="ARBA00022475"/>
    </source>
</evidence>
<evidence type="ECO:0000256" key="5">
    <source>
        <dbReference type="ARBA" id="ARBA00023136"/>
    </source>
</evidence>
<sequence length="51" mass="5421">MYYRAIAAGEQGGNLEVVLTQMAEHIGKGVATEKQIKGALTYPFIVGLVAI</sequence>
<keyword evidence="3" id="KW-0812">Transmembrane</keyword>
<evidence type="ECO:0000256" key="3">
    <source>
        <dbReference type="ARBA" id="ARBA00022692"/>
    </source>
</evidence>
<dbReference type="InterPro" id="IPR018076">
    <property type="entry name" value="T2SS_GspF_dom"/>
</dbReference>
<evidence type="ECO:0000259" key="6">
    <source>
        <dbReference type="Pfam" id="PF00482"/>
    </source>
</evidence>
<evidence type="ECO:0000313" key="7">
    <source>
        <dbReference type="EMBL" id="GAI46916.1"/>
    </source>
</evidence>
<dbReference type="GO" id="GO:0005886">
    <property type="term" value="C:plasma membrane"/>
    <property type="evidence" value="ECO:0007669"/>
    <property type="project" value="UniProtKB-SubCell"/>
</dbReference>
<evidence type="ECO:0000256" key="1">
    <source>
        <dbReference type="ARBA" id="ARBA00004651"/>
    </source>
</evidence>
<dbReference type="EMBL" id="BARV01039571">
    <property type="protein sequence ID" value="GAI46916.1"/>
    <property type="molecule type" value="Genomic_DNA"/>
</dbReference>
<keyword evidence="5" id="KW-0472">Membrane</keyword>
<dbReference type="AlphaFoldDB" id="X1PWH9"/>
<comment type="subcellular location">
    <subcellularLocation>
        <location evidence="1">Cell membrane</location>
        <topology evidence="1">Multi-pass membrane protein</topology>
    </subcellularLocation>
</comment>
<gene>
    <name evidence="7" type="ORF">S06H3_60613</name>
</gene>
<dbReference type="Pfam" id="PF00482">
    <property type="entry name" value="T2SSF"/>
    <property type="match status" value="1"/>
</dbReference>
<protein>
    <recommendedName>
        <fullName evidence="6">Type II secretion system protein GspF domain-containing protein</fullName>
    </recommendedName>
</protein>
<evidence type="ECO:0000256" key="4">
    <source>
        <dbReference type="ARBA" id="ARBA00022989"/>
    </source>
</evidence>
<dbReference type="InterPro" id="IPR042094">
    <property type="entry name" value="T2SS_GspF_sf"/>
</dbReference>
<name>X1PWH9_9ZZZZ</name>
<keyword evidence="2" id="KW-1003">Cell membrane</keyword>